<dbReference type="GO" id="GO:0080008">
    <property type="term" value="C:Cul4-RING E3 ubiquitin ligase complex"/>
    <property type="evidence" value="ECO:0007669"/>
    <property type="project" value="TreeGrafter"/>
</dbReference>
<dbReference type="Proteomes" id="UP001163046">
    <property type="component" value="Unassembled WGS sequence"/>
</dbReference>
<name>A0A9X0A325_9CNID</name>
<dbReference type="PANTHER" id="PTHR19860:SF14">
    <property type="entry name" value="DUF4062 DOMAIN-CONTAINING PROTEIN"/>
    <property type="match status" value="1"/>
</dbReference>
<sequence>MDEKIASLSDDLISLEEQVLTRFEEENGGQIVVATVCLLETSRHGLLETELLQMLAEETTLTPPPMSRVNLIRLQ</sequence>
<proteinExistence type="predicted"/>
<dbReference type="AlphaFoldDB" id="A0A9X0A325"/>
<keyword evidence="3" id="KW-1185">Reference proteome</keyword>
<dbReference type="OrthoDB" id="10576394at2759"/>
<evidence type="ECO:0000313" key="2">
    <source>
        <dbReference type="EMBL" id="KAJ7392123.1"/>
    </source>
</evidence>
<evidence type="ECO:0000256" key="1">
    <source>
        <dbReference type="ARBA" id="ARBA00022737"/>
    </source>
</evidence>
<accession>A0A9X0A325</accession>
<keyword evidence="1" id="KW-0677">Repeat</keyword>
<dbReference type="PANTHER" id="PTHR19860">
    <property type="entry name" value="DDB1- AND CUL4-ASSOCIATED FACTOR 12-RELATED"/>
    <property type="match status" value="1"/>
</dbReference>
<organism evidence="2 3">
    <name type="scientific">Desmophyllum pertusum</name>
    <dbReference type="NCBI Taxonomy" id="174260"/>
    <lineage>
        <taxon>Eukaryota</taxon>
        <taxon>Metazoa</taxon>
        <taxon>Cnidaria</taxon>
        <taxon>Anthozoa</taxon>
        <taxon>Hexacorallia</taxon>
        <taxon>Scleractinia</taxon>
        <taxon>Caryophylliina</taxon>
        <taxon>Caryophylliidae</taxon>
        <taxon>Desmophyllum</taxon>
    </lineage>
</organism>
<evidence type="ECO:0000313" key="3">
    <source>
        <dbReference type="Proteomes" id="UP001163046"/>
    </source>
</evidence>
<gene>
    <name evidence="2" type="ORF">OS493_013495</name>
</gene>
<reference evidence="2" key="1">
    <citation type="submission" date="2023-01" db="EMBL/GenBank/DDBJ databases">
        <title>Genome assembly of the deep-sea coral Lophelia pertusa.</title>
        <authorList>
            <person name="Herrera S."/>
            <person name="Cordes E."/>
        </authorList>
    </citation>
    <scope>NUCLEOTIDE SEQUENCE</scope>
    <source>
        <strain evidence="2">USNM1676648</strain>
        <tissue evidence="2">Polyp</tissue>
    </source>
</reference>
<comment type="caution">
    <text evidence="2">The sequence shown here is derived from an EMBL/GenBank/DDBJ whole genome shotgun (WGS) entry which is preliminary data.</text>
</comment>
<protein>
    <submittedName>
        <fullName evidence="2">Uncharacterized protein</fullName>
    </submittedName>
</protein>
<dbReference type="InterPro" id="IPR051191">
    <property type="entry name" value="DCAF12"/>
</dbReference>
<dbReference type="EMBL" id="MU825402">
    <property type="protein sequence ID" value="KAJ7392123.1"/>
    <property type="molecule type" value="Genomic_DNA"/>
</dbReference>